<accession>A0A2N3Y4L6</accession>
<organism evidence="2 3">
    <name type="scientific">Saccharopolyspora spinosa</name>
    <dbReference type="NCBI Taxonomy" id="60894"/>
    <lineage>
        <taxon>Bacteria</taxon>
        <taxon>Bacillati</taxon>
        <taxon>Actinomycetota</taxon>
        <taxon>Actinomycetes</taxon>
        <taxon>Pseudonocardiales</taxon>
        <taxon>Pseudonocardiaceae</taxon>
        <taxon>Saccharopolyspora</taxon>
    </lineage>
</organism>
<name>A0A2N3Y4L6_SACSN</name>
<dbReference type="EMBL" id="PJNB01000001">
    <property type="protein sequence ID" value="PKW17833.1"/>
    <property type="molecule type" value="Genomic_DNA"/>
</dbReference>
<evidence type="ECO:0000259" key="1">
    <source>
        <dbReference type="Pfam" id="PF09407"/>
    </source>
</evidence>
<keyword evidence="3" id="KW-1185">Reference proteome</keyword>
<evidence type="ECO:0000313" key="2">
    <source>
        <dbReference type="EMBL" id="PKW17833.1"/>
    </source>
</evidence>
<evidence type="ECO:0000313" key="3">
    <source>
        <dbReference type="Proteomes" id="UP000233786"/>
    </source>
</evidence>
<gene>
    <name evidence="2" type="ORF">A8926_5854</name>
</gene>
<proteinExistence type="predicted"/>
<comment type="caution">
    <text evidence="2">The sequence shown here is derived from an EMBL/GenBank/DDBJ whole genome shotgun (WGS) entry which is preliminary data.</text>
</comment>
<dbReference type="RefSeq" id="WP_237710766.1">
    <property type="nucleotide sequence ID" value="NZ_CP061007.1"/>
</dbReference>
<feature type="domain" description="AbiEi antitoxin C-terminal" evidence="1">
    <location>
        <begin position="72"/>
        <end position="190"/>
    </location>
</feature>
<sequence length="319" mass="35526">MPKRALIDWDAVSTLASHKIITARELDLLGVPRRTVHRRASRDGPWTRLLPGVLLLSNGTPTNRQRLESALRYAGEGAQLTGLPAAELHGLQRMPPFSEVHVLIPEARKRTSTGYVVVERTSRLPEPHIRSGFPTAPLARAVLDAARRFTNIDQIRALLAEPVQRGLVDPSALAEELEGGSCRGTARCREVMREMLADVHSPAEGWAYRLLKRSDLPQMQWNVRLLDPTGKLLGIPDGWLDDVALAWQIDSLEYHLSPADYALTVRRHTAMTAAGIVVVHTLPSQLRTEPQEVLAELRNAYQQALRRPRPPVTAVTRIK</sequence>
<dbReference type="Proteomes" id="UP000233786">
    <property type="component" value="Unassembled WGS sequence"/>
</dbReference>
<dbReference type="AlphaFoldDB" id="A0A2N3Y4L6"/>
<reference evidence="2" key="1">
    <citation type="submission" date="2017-12" db="EMBL/GenBank/DDBJ databases">
        <title>Sequencing the genomes of 1000 Actinobacteria strains.</title>
        <authorList>
            <person name="Klenk H.-P."/>
        </authorList>
    </citation>
    <scope>NUCLEOTIDE SEQUENCE [LARGE SCALE GENOMIC DNA]</scope>
    <source>
        <strain evidence="2">DSM 44228</strain>
    </source>
</reference>
<protein>
    <recommendedName>
        <fullName evidence="1">AbiEi antitoxin C-terminal domain-containing protein</fullName>
    </recommendedName>
</protein>
<dbReference type="STRING" id="994479.GCA_000194155_05687"/>
<dbReference type="InterPro" id="IPR018547">
    <property type="entry name" value="AbiEi_C"/>
</dbReference>
<dbReference type="Pfam" id="PF09407">
    <property type="entry name" value="AbiEi_1"/>
    <property type="match status" value="1"/>
</dbReference>